<organism evidence="2">
    <name type="scientific">Ditylum brightwellii</name>
    <dbReference type="NCBI Taxonomy" id="49249"/>
    <lineage>
        <taxon>Eukaryota</taxon>
        <taxon>Sar</taxon>
        <taxon>Stramenopiles</taxon>
        <taxon>Ochrophyta</taxon>
        <taxon>Bacillariophyta</taxon>
        <taxon>Mediophyceae</taxon>
        <taxon>Lithodesmiophycidae</taxon>
        <taxon>Lithodesmiales</taxon>
        <taxon>Lithodesmiaceae</taxon>
        <taxon>Ditylum</taxon>
    </lineage>
</organism>
<feature type="compositionally biased region" description="Basic and acidic residues" evidence="1">
    <location>
        <begin position="77"/>
        <end position="116"/>
    </location>
</feature>
<proteinExistence type="predicted"/>
<dbReference type="AlphaFoldDB" id="A0A6U3SB12"/>
<sequence>MELERYMGLLISPKSHIIEDHLCGQQMLFDGIGDLEESFGEQNHQYETIADWRHGGTRDFAIQEKIKAKEQAQFNHPDVREKVESIKNKRKRKGDDASRKERRFEQAARGKRQKQDQARLEVLAIIIQTGSKLTSIQSEQKRLFGTSRTLVCDDND</sequence>
<evidence type="ECO:0000256" key="1">
    <source>
        <dbReference type="SAM" id="MobiDB-lite"/>
    </source>
</evidence>
<protein>
    <submittedName>
        <fullName evidence="2">Uncharacterized protein</fullName>
    </submittedName>
</protein>
<feature type="region of interest" description="Disordered" evidence="1">
    <location>
        <begin position="71"/>
        <end position="116"/>
    </location>
</feature>
<name>A0A6U3SB12_9STRA</name>
<accession>A0A6U3SB12</accession>
<dbReference type="EMBL" id="HBGN01025323">
    <property type="protein sequence ID" value="CAD9340304.1"/>
    <property type="molecule type" value="Transcribed_RNA"/>
</dbReference>
<gene>
    <name evidence="2" type="ORF">DBRI1063_LOCUS16204</name>
</gene>
<reference evidence="2" key="1">
    <citation type="submission" date="2021-01" db="EMBL/GenBank/DDBJ databases">
        <authorList>
            <person name="Corre E."/>
            <person name="Pelletier E."/>
            <person name="Niang G."/>
            <person name="Scheremetjew M."/>
            <person name="Finn R."/>
            <person name="Kale V."/>
            <person name="Holt S."/>
            <person name="Cochrane G."/>
            <person name="Meng A."/>
            <person name="Brown T."/>
            <person name="Cohen L."/>
        </authorList>
    </citation>
    <scope>NUCLEOTIDE SEQUENCE</scope>
    <source>
        <strain evidence="2">Pop2</strain>
    </source>
</reference>
<evidence type="ECO:0000313" key="2">
    <source>
        <dbReference type="EMBL" id="CAD9340304.1"/>
    </source>
</evidence>